<dbReference type="Pfam" id="PF18565">
    <property type="entry name" value="Glyco_hydro2_C5"/>
    <property type="match status" value="1"/>
</dbReference>
<dbReference type="InterPro" id="IPR013783">
    <property type="entry name" value="Ig-like_fold"/>
</dbReference>
<dbReference type="SUPFAM" id="SSF51445">
    <property type="entry name" value="(Trans)glycosidases"/>
    <property type="match status" value="1"/>
</dbReference>
<dbReference type="InterPro" id="IPR008979">
    <property type="entry name" value="Galactose-bd-like_sf"/>
</dbReference>
<evidence type="ECO:0000259" key="7">
    <source>
        <dbReference type="Pfam" id="PF02837"/>
    </source>
</evidence>
<protein>
    <submittedName>
        <fullName evidence="10">Glycoside hydrolase family 2</fullName>
    </submittedName>
</protein>
<dbReference type="Gene3D" id="2.60.120.260">
    <property type="entry name" value="Galactose-binding domain-like"/>
    <property type="match status" value="1"/>
</dbReference>
<dbReference type="GO" id="GO:0004553">
    <property type="term" value="F:hydrolase activity, hydrolyzing O-glycosyl compounds"/>
    <property type="evidence" value="ECO:0007669"/>
    <property type="project" value="InterPro"/>
</dbReference>
<name>A0A290Q4N6_9BACT</name>
<dbReference type="Proteomes" id="UP000217265">
    <property type="component" value="Chromosome"/>
</dbReference>
<evidence type="ECO:0000259" key="8">
    <source>
        <dbReference type="Pfam" id="PF16355"/>
    </source>
</evidence>
<evidence type="ECO:0000256" key="4">
    <source>
        <dbReference type="SAM" id="SignalP"/>
    </source>
</evidence>
<feature type="domain" description="Glycoside hydrolase family 2" evidence="9">
    <location>
        <begin position="707"/>
        <end position="808"/>
    </location>
</feature>
<evidence type="ECO:0000256" key="3">
    <source>
        <dbReference type="ARBA" id="ARBA00023295"/>
    </source>
</evidence>
<feature type="chain" id="PRO_5012696637" evidence="4">
    <location>
        <begin position="21"/>
        <end position="814"/>
    </location>
</feature>
<dbReference type="GO" id="GO:0005975">
    <property type="term" value="P:carbohydrate metabolic process"/>
    <property type="evidence" value="ECO:0007669"/>
    <property type="project" value="InterPro"/>
</dbReference>
<reference evidence="10 11" key="1">
    <citation type="submission" date="2017-09" db="EMBL/GenBank/DDBJ databases">
        <title>Complete genome sequence of Verrucomicrobial strain HZ-65, isolated from freshwater.</title>
        <authorList>
            <person name="Choi A."/>
        </authorList>
    </citation>
    <scope>NUCLEOTIDE SEQUENCE [LARGE SCALE GENOMIC DNA]</scope>
    <source>
        <strain evidence="10 11">HZ-65</strain>
    </source>
</reference>
<dbReference type="InterPro" id="IPR017853">
    <property type="entry name" value="GH"/>
</dbReference>
<evidence type="ECO:0000313" key="10">
    <source>
        <dbReference type="EMBL" id="ATC63639.1"/>
    </source>
</evidence>
<dbReference type="Pfam" id="PF02837">
    <property type="entry name" value="Glyco_hydro_2_N"/>
    <property type="match status" value="1"/>
</dbReference>
<organism evidence="10 11">
    <name type="scientific">Nibricoccus aquaticus</name>
    <dbReference type="NCBI Taxonomy" id="2576891"/>
    <lineage>
        <taxon>Bacteria</taxon>
        <taxon>Pseudomonadati</taxon>
        <taxon>Verrucomicrobiota</taxon>
        <taxon>Opitutia</taxon>
        <taxon>Opitutales</taxon>
        <taxon>Opitutaceae</taxon>
        <taxon>Nibricoccus</taxon>
    </lineage>
</organism>
<dbReference type="Pfam" id="PF00703">
    <property type="entry name" value="Glyco_hydro_2"/>
    <property type="match status" value="1"/>
</dbReference>
<dbReference type="PANTHER" id="PTHR42732:SF1">
    <property type="entry name" value="BETA-MANNOSIDASE"/>
    <property type="match status" value="1"/>
</dbReference>
<dbReference type="Pfam" id="PF16355">
    <property type="entry name" value="DUF4982"/>
    <property type="match status" value="1"/>
</dbReference>
<keyword evidence="11" id="KW-1185">Reference proteome</keyword>
<evidence type="ECO:0000256" key="1">
    <source>
        <dbReference type="ARBA" id="ARBA00007401"/>
    </source>
</evidence>
<feature type="domain" description="DUF4982" evidence="8">
    <location>
        <begin position="641"/>
        <end position="694"/>
    </location>
</feature>
<evidence type="ECO:0000259" key="5">
    <source>
        <dbReference type="Pfam" id="PF00703"/>
    </source>
</evidence>
<dbReference type="Pfam" id="PF02836">
    <property type="entry name" value="Glyco_hydro_2_C"/>
    <property type="match status" value="1"/>
</dbReference>
<dbReference type="RefSeq" id="WP_096055271.1">
    <property type="nucleotide sequence ID" value="NZ_CP023344.1"/>
</dbReference>
<feature type="domain" description="Glycoside hydrolase family 2 catalytic" evidence="6">
    <location>
        <begin position="325"/>
        <end position="488"/>
    </location>
</feature>
<dbReference type="InterPro" id="IPR006102">
    <property type="entry name" value="Ig-like_GH2"/>
</dbReference>
<sequence>MKLKLAVAFFLMASVASAFVAVTDWDRQVLAFERGWRFFRGDVAGAEQAAFDHANWQVVSVPHDWSIGGPFDEQAATRGDGGFLPSGVSWYRKTFSLPGGFKDERRLFVEFDGVMANSEVWINGHSLGKRPNGYVSLRYDLTPHLRAGANVIAVKTDTSAQPASRWYTGAGIYRHVRLIETADVRFERWSTFVTTPIATTANARVEVKTMIVNTSAAERVVRVRLGLFDPAGVKLDELESPVRKLVPGETAEMGENFFVRSPLLWDVQTPRLYRVSVELIEGERKGSGGEMMLGSELVEPGLRRLGVESVAFGIREFRFEAATGFWLNGKNLKIKGVCLHHDGGAFGAAVPLRIWEQRLEQMKALGVNAIRTAHNPVAPEFLDLCDRMGFLVMHEVLDAWHKGKRKADGATYFDEWGLIDVRDTVRRDRNHPSIILYSAGNEIHDTRQPESAKKTLASLIEVYHREDPTRPVTQAIFRPNATGDYKNGFADMLDVIGQNYREREIVDAHKANTARKIVGTENGHQSHVWTALRDNAPYAGQFIWTGIDYLGESRKWPFIAADFGVVMRDGSMRPRSYERMSWWSETPMVHLTRSMSERAPPPVDPGYETAAQIAVLAAQQKEPEMRSDWTPENREPHEETVDVFSNCDEVELFLNGRSLGVKGRVENARPRMWKVTYEPGEIRAVAKNAGKVVATHELRTASAAAKLRLTPDRARVQNHWDDVVRVEVEIVDTAGVRVPSAEPLVEFSISGPGVIAAVDNGDNASHELFQAPRRTAMDGRCTVYVKASAAKGRIVLTAAASGLADASIDLETLP</sequence>
<evidence type="ECO:0000313" key="11">
    <source>
        <dbReference type="Proteomes" id="UP000217265"/>
    </source>
</evidence>
<comment type="similarity">
    <text evidence="1">Belongs to the glycosyl hydrolase 2 family.</text>
</comment>
<accession>A0A290Q4N6</accession>
<dbReference type="InterPro" id="IPR036156">
    <property type="entry name" value="Beta-gal/glucu_dom_sf"/>
</dbReference>
<keyword evidence="3" id="KW-0326">Glycosidase</keyword>
<feature type="signal peptide" evidence="4">
    <location>
        <begin position="1"/>
        <end position="20"/>
    </location>
</feature>
<evidence type="ECO:0000259" key="9">
    <source>
        <dbReference type="Pfam" id="PF18565"/>
    </source>
</evidence>
<dbReference type="InterPro" id="IPR032311">
    <property type="entry name" value="DUF4982"/>
</dbReference>
<feature type="domain" description="Glycosyl hydrolases family 2 sugar binding" evidence="7">
    <location>
        <begin position="87"/>
        <end position="180"/>
    </location>
</feature>
<feature type="domain" description="Glycoside hydrolase family 2 immunoglobulin-like beta-sandwich" evidence="5">
    <location>
        <begin position="191"/>
        <end position="282"/>
    </location>
</feature>
<dbReference type="Gene3D" id="3.20.20.80">
    <property type="entry name" value="Glycosidases"/>
    <property type="match status" value="1"/>
</dbReference>
<dbReference type="AlphaFoldDB" id="A0A290Q4N6"/>
<dbReference type="SUPFAM" id="SSF49785">
    <property type="entry name" value="Galactose-binding domain-like"/>
    <property type="match status" value="1"/>
</dbReference>
<gene>
    <name evidence="10" type="ORF">CMV30_06565</name>
</gene>
<evidence type="ECO:0000259" key="6">
    <source>
        <dbReference type="Pfam" id="PF02836"/>
    </source>
</evidence>
<dbReference type="InterPro" id="IPR051913">
    <property type="entry name" value="GH2_Domain-Containing"/>
</dbReference>
<dbReference type="PRINTS" id="PR00132">
    <property type="entry name" value="GLHYDRLASE2"/>
</dbReference>
<dbReference type="InterPro" id="IPR006101">
    <property type="entry name" value="Glyco_hydro_2"/>
</dbReference>
<dbReference type="OrthoDB" id="9801077at2"/>
<keyword evidence="2 10" id="KW-0378">Hydrolase</keyword>
<dbReference type="EMBL" id="CP023344">
    <property type="protein sequence ID" value="ATC63639.1"/>
    <property type="molecule type" value="Genomic_DNA"/>
</dbReference>
<dbReference type="InterPro" id="IPR006104">
    <property type="entry name" value="Glyco_hydro_2_N"/>
</dbReference>
<dbReference type="PANTHER" id="PTHR42732">
    <property type="entry name" value="BETA-GALACTOSIDASE"/>
    <property type="match status" value="1"/>
</dbReference>
<dbReference type="SUPFAM" id="SSF49303">
    <property type="entry name" value="beta-Galactosidase/glucuronidase domain"/>
    <property type="match status" value="1"/>
</dbReference>
<dbReference type="KEGG" id="vbh:CMV30_06565"/>
<proteinExistence type="inferred from homology"/>
<dbReference type="InterPro" id="IPR006103">
    <property type="entry name" value="Glyco_hydro_2_cat"/>
</dbReference>
<dbReference type="Gene3D" id="2.60.40.10">
    <property type="entry name" value="Immunoglobulins"/>
    <property type="match status" value="3"/>
</dbReference>
<dbReference type="InterPro" id="IPR040605">
    <property type="entry name" value="Glyco_hydro2_dom5"/>
</dbReference>
<keyword evidence="4" id="KW-0732">Signal</keyword>
<evidence type="ECO:0000256" key="2">
    <source>
        <dbReference type="ARBA" id="ARBA00022801"/>
    </source>
</evidence>